<protein>
    <submittedName>
        <fullName evidence="2">Uncharacterized protein</fullName>
    </submittedName>
</protein>
<reference evidence="2" key="1">
    <citation type="submission" date="2021-01" db="EMBL/GenBank/DDBJ databases">
        <authorList>
            <person name="Corre E."/>
            <person name="Pelletier E."/>
            <person name="Niang G."/>
            <person name="Scheremetjew M."/>
            <person name="Finn R."/>
            <person name="Kale V."/>
            <person name="Holt S."/>
            <person name="Cochrane G."/>
            <person name="Meng A."/>
            <person name="Brown T."/>
            <person name="Cohen L."/>
        </authorList>
    </citation>
    <scope>NUCLEOTIDE SEQUENCE</scope>
    <source>
        <strain evidence="2">CCMP1756</strain>
    </source>
</reference>
<dbReference type="EMBL" id="HBIW01002069">
    <property type="protein sequence ID" value="CAE0686325.1"/>
    <property type="molecule type" value="Transcribed_RNA"/>
</dbReference>
<feature type="region of interest" description="Disordered" evidence="1">
    <location>
        <begin position="200"/>
        <end position="221"/>
    </location>
</feature>
<evidence type="ECO:0000313" key="2">
    <source>
        <dbReference type="EMBL" id="CAE0686325.1"/>
    </source>
</evidence>
<name>A0A7S4E314_9STRA</name>
<feature type="compositionally biased region" description="Basic residues" evidence="1">
    <location>
        <begin position="46"/>
        <end position="55"/>
    </location>
</feature>
<gene>
    <name evidence="2" type="ORF">PCAL00307_LOCUS1759</name>
</gene>
<evidence type="ECO:0000256" key="1">
    <source>
        <dbReference type="SAM" id="MobiDB-lite"/>
    </source>
</evidence>
<organism evidence="2">
    <name type="scientific">Pelagomonas calceolata</name>
    <dbReference type="NCBI Taxonomy" id="35677"/>
    <lineage>
        <taxon>Eukaryota</taxon>
        <taxon>Sar</taxon>
        <taxon>Stramenopiles</taxon>
        <taxon>Ochrophyta</taxon>
        <taxon>Pelagophyceae</taxon>
        <taxon>Pelagomonadales</taxon>
        <taxon>Pelagomonadaceae</taxon>
        <taxon>Pelagomonas</taxon>
    </lineage>
</organism>
<dbReference type="AlphaFoldDB" id="A0A7S4E314"/>
<feature type="region of interest" description="Disordered" evidence="1">
    <location>
        <begin position="25"/>
        <end position="72"/>
    </location>
</feature>
<sequence length="221" mass="24083">MWPIAVRGPPEPAQLRDGNARIGATAAGRRRRDSGRHQAAGGGKGAARRRRRRAQAGRGRGQGGALPHVEGPAAPRRMVSGVLLTSEHRGDGVEFCAAHAPSQAGISSSVASMVQRWSVQAEAGRKRDRLLDIYTSCNRINLRLWNEVSQPEILSDIDMDAWKRLCRNYADACALTGMVILVEGVELDLRLPWLRDEDQDWLDAPPPDANEVDLSTADPPS</sequence>
<proteinExistence type="predicted"/>
<accession>A0A7S4E314</accession>